<name>A0A6A6VT43_9PEZI</name>
<dbReference type="GO" id="GO:0008270">
    <property type="term" value="F:zinc ion binding"/>
    <property type="evidence" value="ECO:0007669"/>
    <property type="project" value="InterPro"/>
</dbReference>
<dbReference type="SUPFAM" id="SSF57701">
    <property type="entry name" value="Zn2/Cys6 DNA-binding domain"/>
    <property type="match status" value="1"/>
</dbReference>
<comment type="subcellular location">
    <subcellularLocation>
        <location evidence="1">Nucleus</location>
    </subcellularLocation>
</comment>
<dbReference type="PANTHER" id="PTHR37534">
    <property type="entry name" value="TRANSCRIPTIONAL ACTIVATOR PROTEIN UGA3"/>
    <property type="match status" value="1"/>
</dbReference>
<dbReference type="GO" id="GO:0005634">
    <property type="term" value="C:nucleus"/>
    <property type="evidence" value="ECO:0007669"/>
    <property type="project" value="UniProtKB-SubCell"/>
</dbReference>
<sequence length="505" mass="55953">MRTCYTCRRRRLICDGGSPHCKKCEFNGVKCLGYIKPLTWIGGAATKGHLKQLSNSTAGLAVSGVCKNNLPASQAIPSPPLALTEPIFQDLSPESRFLVDYFEKRICHVLVLVDTERNPYRSLLSFIGPSRGVLHAVSAISACHMVHSITGVPVLSMPQDGTAKLSEVSQGSSSISHSTLAVSGLLKSLFQSKHRALRCLYDALSNPQEGHECSTLTTAILLVALDIWESGTRSWNVHLEGAKKLLESWAESGQLESVNLRMLTGLITLETCGSTLMLPGGLKTPLRSLLADIPIRDAPDTSIVGCPYEIASAIEIVTCQRQMYTSARSDSDQATQPKDADVKVLLQTLQDLEKFDIDHWGHEMVQASSHHLSLSLSDLMHVGRIWKLAAIIYAQRIYSNATMQFASPQSLVNDIIAEYISVQHLDDATKILMWPAFIAGAESTTTRQRQYVLHILDRIWQITLSANAKNAALTLQQYWKQRESQTDAWNWTNETSLLNDYWLFF</sequence>
<accession>A0A6A6VT43</accession>
<dbReference type="OrthoDB" id="5380854at2759"/>
<dbReference type="PANTHER" id="PTHR37534:SF8">
    <property type="entry name" value="ZN(II)2CYS6 TRANSCRIPTION FACTOR (EUROFUNG)"/>
    <property type="match status" value="1"/>
</dbReference>
<dbReference type="InterPro" id="IPR036864">
    <property type="entry name" value="Zn2-C6_fun-type_DNA-bd_sf"/>
</dbReference>
<dbReference type="InterPro" id="IPR001138">
    <property type="entry name" value="Zn2Cys6_DnaBD"/>
</dbReference>
<dbReference type="Pfam" id="PF11951">
    <property type="entry name" value="Fungal_trans_2"/>
    <property type="match status" value="1"/>
</dbReference>
<dbReference type="PROSITE" id="PS50048">
    <property type="entry name" value="ZN2_CY6_FUNGAL_2"/>
    <property type="match status" value="1"/>
</dbReference>
<dbReference type="RefSeq" id="XP_033595844.1">
    <property type="nucleotide sequence ID" value="XM_033747656.1"/>
</dbReference>
<evidence type="ECO:0000313" key="5">
    <source>
        <dbReference type="Proteomes" id="UP000799437"/>
    </source>
</evidence>
<dbReference type="Pfam" id="PF00172">
    <property type="entry name" value="Zn_clus"/>
    <property type="match status" value="1"/>
</dbReference>
<organism evidence="4 5">
    <name type="scientific">Pseudovirgaria hyperparasitica</name>
    <dbReference type="NCBI Taxonomy" id="470096"/>
    <lineage>
        <taxon>Eukaryota</taxon>
        <taxon>Fungi</taxon>
        <taxon>Dikarya</taxon>
        <taxon>Ascomycota</taxon>
        <taxon>Pezizomycotina</taxon>
        <taxon>Dothideomycetes</taxon>
        <taxon>Dothideomycetes incertae sedis</taxon>
        <taxon>Acrospermales</taxon>
        <taxon>Acrospermaceae</taxon>
        <taxon>Pseudovirgaria</taxon>
    </lineage>
</organism>
<dbReference type="EMBL" id="ML996584">
    <property type="protein sequence ID" value="KAF2753393.1"/>
    <property type="molecule type" value="Genomic_DNA"/>
</dbReference>
<gene>
    <name evidence="4" type="ORF">EJ05DRAFT_505034</name>
</gene>
<evidence type="ECO:0000313" key="4">
    <source>
        <dbReference type="EMBL" id="KAF2753393.1"/>
    </source>
</evidence>
<feature type="domain" description="Zn(2)-C6 fungal-type" evidence="3">
    <location>
        <begin position="3"/>
        <end position="31"/>
    </location>
</feature>
<dbReference type="GeneID" id="54488710"/>
<keyword evidence="2" id="KW-0539">Nucleus</keyword>
<protein>
    <recommendedName>
        <fullName evidence="3">Zn(2)-C6 fungal-type domain-containing protein</fullName>
    </recommendedName>
</protein>
<dbReference type="Gene3D" id="4.10.240.10">
    <property type="entry name" value="Zn(2)-C6 fungal-type DNA-binding domain"/>
    <property type="match status" value="1"/>
</dbReference>
<reference evidence="4" key="1">
    <citation type="journal article" date="2020" name="Stud. Mycol.">
        <title>101 Dothideomycetes genomes: a test case for predicting lifestyles and emergence of pathogens.</title>
        <authorList>
            <person name="Haridas S."/>
            <person name="Albert R."/>
            <person name="Binder M."/>
            <person name="Bloem J."/>
            <person name="Labutti K."/>
            <person name="Salamov A."/>
            <person name="Andreopoulos B."/>
            <person name="Baker S."/>
            <person name="Barry K."/>
            <person name="Bills G."/>
            <person name="Bluhm B."/>
            <person name="Cannon C."/>
            <person name="Castanera R."/>
            <person name="Culley D."/>
            <person name="Daum C."/>
            <person name="Ezra D."/>
            <person name="Gonzalez J."/>
            <person name="Henrissat B."/>
            <person name="Kuo A."/>
            <person name="Liang C."/>
            <person name="Lipzen A."/>
            <person name="Lutzoni F."/>
            <person name="Magnuson J."/>
            <person name="Mondo S."/>
            <person name="Nolan M."/>
            <person name="Ohm R."/>
            <person name="Pangilinan J."/>
            <person name="Park H.-J."/>
            <person name="Ramirez L."/>
            <person name="Alfaro M."/>
            <person name="Sun H."/>
            <person name="Tritt A."/>
            <person name="Yoshinaga Y."/>
            <person name="Zwiers L.-H."/>
            <person name="Turgeon B."/>
            <person name="Goodwin S."/>
            <person name="Spatafora J."/>
            <person name="Crous P."/>
            <person name="Grigoriev I."/>
        </authorList>
    </citation>
    <scope>NUCLEOTIDE SEQUENCE</scope>
    <source>
        <strain evidence="4">CBS 121739</strain>
    </source>
</reference>
<dbReference type="AlphaFoldDB" id="A0A6A6VT43"/>
<dbReference type="CDD" id="cd00067">
    <property type="entry name" value="GAL4"/>
    <property type="match status" value="1"/>
</dbReference>
<dbReference type="GO" id="GO:0000981">
    <property type="term" value="F:DNA-binding transcription factor activity, RNA polymerase II-specific"/>
    <property type="evidence" value="ECO:0007669"/>
    <property type="project" value="InterPro"/>
</dbReference>
<dbReference type="GO" id="GO:0045944">
    <property type="term" value="P:positive regulation of transcription by RNA polymerase II"/>
    <property type="evidence" value="ECO:0007669"/>
    <property type="project" value="TreeGrafter"/>
</dbReference>
<dbReference type="GO" id="GO:0000976">
    <property type="term" value="F:transcription cis-regulatory region binding"/>
    <property type="evidence" value="ECO:0007669"/>
    <property type="project" value="TreeGrafter"/>
</dbReference>
<dbReference type="PROSITE" id="PS00463">
    <property type="entry name" value="ZN2_CY6_FUNGAL_1"/>
    <property type="match status" value="1"/>
</dbReference>
<evidence type="ECO:0000256" key="1">
    <source>
        <dbReference type="ARBA" id="ARBA00004123"/>
    </source>
</evidence>
<dbReference type="Proteomes" id="UP000799437">
    <property type="component" value="Unassembled WGS sequence"/>
</dbReference>
<keyword evidence="5" id="KW-1185">Reference proteome</keyword>
<proteinExistence type="predicted"/>
<dbReference type="InterPro" id="IPR021858">
    <property type="entry name" value="Fun_TF"/>
</dbReference>
<evidence type="ECO:0000256" key="2">
    <source>
        <dbReference type="ARBA" id="ARBA00023242"/>
    </source>
</evidence>
<evidence type="ECO:0000259" key="3">
    <source>
        <dbReference type="PROSITE" id="PS50048"/>
    </source>
</evidence>
<dbReference type="SMART" id="SM00066">
    <property type="entry name" value="GAL4"/>
    <property type="match status" value="1"/>
</dbReference>